<dbReference type="InterPro" id="IPR002738">
    <property type="entry name" value="RNase_P_p30"/>
</dbReference>
<dbReference type="EMBL" id="JAIHNG010000133">
    <property type="protein sequence ID" value="KAI5954736.1"/>
    <property type="molecule type" value="Genomic_DNA"/>
</dbReference>
<dbReference type="GO" id="GO:0003723">
    <property type="term" value="F:RNA binding"/>
    <property type="evidence" value="ECO:0007669"/>
    <property type="project" value="TreeGrafter"/>
</dbReference>
<dbReference type="Pfam" id="PF01876">
    <property type="entry name" value="RNase_P_p30"/>
    <property type="match status" value="1"/>
</dbReference>
<proteinExistence type="inferred from homology"/>
<evidence type="ECO:0000256" key="3">
    <source>
        <dbReference type="ARBA" id="ARBA00022694"/>
    </source>
</evidence>
<evidence type="ECO:0000256" key="2">
    <source>
        <dbReference type="ARBA" id="ARBA00007331"/>
    </source>
</evidence>
<dbReference type="PANTHER" id="PTHR13031">
    <property type="entry name" value="RIBONUCLEASE P SUBUNIT P30"/>
    <property type="match status" value="1"/>
</dbReference>
<dbReference type="GO" id="GO:0005655">
    <property type="term" value="C:nucleolar ribonuclease P complex"/>
    <property type="evidence" value="ECO:0007669"/>
    <property type="project" value="TreeGrafter"/>
</dbReference>
<evidence type="ECO:0000313" key="5">
    <source>
        <dbReference type="Proteomes" id="UP001204833"/>
    </source>
</evidence>
<evidence type="ECO:0000256" key="1">
    <source>
        <dbReference type="ARBA" id="ARBA00004123"/>
    </source>
</evidence>
<dbReference type="GeneID" id="76151817"/>
<gene>
    <name evidence="4" type="ORF">KGF57_003759</name>
</gene>
<dbReference type="GO" id="GO:0008033">
    <property type="term" value="P:tRNA processing"/>
    <property type="evidence" value="ECO:0007669"/>
    <property type="project" value="UniProtKB-KW"/>
</dbReference>
<keyword evidence="3" id="KW-0819">tRNA processing</keyword>
<comment type="caution">
    <text evidence="4">The sequence shown here is derived from an EMBL/GenBank/DDBJ whole genome shotgun (WGS) entry which is preliminary data.</text>
</comment>
<dbReference type="Proteomes" id="UP001204833">
    <property type="component" value="Unassembled WGS sequence"/>
</dbReference>
<keyword evidence="5" id="KW-1185">Reference proteome</keyword>
<name>A0AAD5FXG9_9ASCO</name>
<organism evidence="4 5">
    <name type="scientific">Candida theae</name>
    <dbReference type="NCBI Taxonomy" id="1198502"/>
    <lineage>
        <taxon>Eukaryota</taxon>
        <taxon>Fungi</taxon>
        <taxon>Dikarya</taxon>
        <taxon>Ascomycota</taxon>
        <taxon>Saccharomycotina</taxon>
        <taxon>Pichiomycetes</taxon>
        <taxon>Debaryomycetaceae</taxon>
        <taxon>Candida/Lodderomyces clade</taxon>
        <taxon>Candida</taxon>
    </lineage>
</organism>
<comment type="subcellular location">
    <subcellularLocation>
        <location evidence="1">Nucleus</location>
    </subcellularLocation>
</comment>
<protein>
    <submittedName>
        <fullName evidence="4">RPP1</fullName>
    </submittedName>
</protein>
<dbReference type="SUPFAM" id="SSF89550">
    <property type="entry name" value="PHP domain-like"/>
    <property type="match status" value="1"/>
</dbReference>
<reference evidence="4 5" key="1">
    <citation type="journal article" date="2022" name="DNA Res.">
        <title>Genome analysis of five recently described species of the CUG-Ser clade uncovers Candida theae as a new hybrid lineage with pathogenic potential in the Candida parapsilosis species complex.</title>
        <authorList>
            <person name="Mixao V."/>
            <person name="Del Olmo V."/>
            <person name="Hegedusova E."/>
            <person name="Saus E."/>
            <person name="Pryszcz L."/>
            <person name="Cillingova A."/>
            <person name="Nosek J."/>
            <person name="Gabaldon T."/>
        </authorList>
    </citation>
    <scope>NUCLEOTIDE SEQUENCE [LARGE SCALE GENOMIC DNA]</scope>
    <source>
        <strain evidence="4 5">CBS 12239</strain>
    </source>
</reference>
<dbReference type="AlphaFoldDB" id="A0AAD5FXG9"/>
<comment type="similarity">
    <text evidence="2">Belongs to the eukaryotic/archaeal RNase P protein component 3 family.</text>
</comment>
<dbReference type="InterPro" id="IPR016195">
    <property type="entry name" value="Pol/histidinol_Pase-like"/>
</dbReference>
<dbReference type="Gene3D" id="3.20.20.140">
    <property type="entry name" value="Metal-dependent hydrolases"/>
    <property type="match status" value="1"/>
</dbReference>
<evidence type="ECO:0000313" key="4">
    <source>
        <dbReference type="EMBL" id="KAI5954736.1"/>
    </source>
</evidence>
<dbReference type="RefSeq" id="XP_051607623.1">
    <property type="nucleotide sequence ID" value="XM_051753212.1"/>
</dbReference>
<accession>A0AAD5FXG9</accession>
<sequence length="311" mass="34649">MSYDLNIPWPCNNYNTSPTPQQWTDLKNTIITNLELGITHQAINFTIDESVRIPFNTPDKINPILIKQLTDELSPNFPTLHLFSRITLIVNDSSKLQGVAKLQNHFDLFAIQPTNEKSLQLTILNIECDLISFNLCTKLPFFLKFKAIGTGVAKGIKFEINYSQLVSGGSSGYVPSSSSSSDVSGNLIKKNWFNNVLQLIRSSRSRGLVVSSGAQNPLQVRNSNDIMTLLKTLGLNSAKARSCISMNPEKALLNARLRIKSYKQVISMGDGDLIGNESEDVDKKHDAAGYKRKYDESFTGKLLKKYKRDAA</sequence>
<dbReference type="PANTHER" id="PTHR13031:SF0">
    <property type="entry name" value="RIBONUCLEASE P PROTEIN SUBUNIT P30"/>
    <property type="match status" value="1"/>
</dbReference>